<feature type="transmembrane region" description="Helical" evidence="1">
    <location>
        <begin position="6"/>
        <end position="28"/>
    </location>
</feature>
<sequence>MFNNILPYRILHELILIYACWSIGFFFFRKNEFIGKADMAVIWLIRVVGIAYFLQFLIVLIPAGGRAVNMNHTLL</sequence>
<keyword evidence="3" id="KW-1185">Reference proteome</keyword>
<dbReference type="RefSeq" id="WP_113948014.1">
    <property type="nucleotide sequence ID" value="NZ_QNQU01000004.1"/>
</dbReference>
<evidence type="ECO:0000313" key="2">
    <source>
        <dbReference type="EMBL" id="RBQ10082.1"/>
    </source>
</evidence>
<evidence type="ECO:0000313" key="3">
    <source>
        <dbReference type="Proteomes" id="UP000252081"/>
    </source>
</evidence>
<accession>A0A366LAC7</accession>
<feature type="transmembrane region" description="Helical" evidence="1">
    <location>
        <begin position="40"/>
        <end position="61"/>
    </location>
</feature>
<dbReference type="OrthoDB" id="1357554at2"/>
<evidence type="ECO:0000256" key="1">
    <source>
        <dbReference type="SAM" id="Phobius"/>
    </source>
</evidence>
<dbReference type="EMBL" id="QNQU01000004">
    <property type="protein sequence ID" value="RBQ10082.1"/>
    <property type="molecule type" value="Genomic_DNA"/>
</dbReference>
<gene>
    <name evidence="2" type="ORF">DRW42_06515</name>
</gene>
<dbReference type="Proteomes" id="UP000252081">
    <property type="component" value="Unassembled WGS sequence"/>
</dbReference>
<protein>
    <submittedName>
        <fullName evidence="2">Uncharacterized protein</fullName>
    </submittedName>
</protein>
<reference evidence="2 3" key="1">
    <citation type="submission" date="2018-07" db="EMBL/GenBank/DDBJ databases">
        <title>A draft genome of a endophytic bacteria, a new species of Pedobacter.</title>
        <authorList>
            <person name="Zhang Z.D."/>
            <person name="Chen Z.J."/>
        </authorList>
    </citation>
    <scope>NUCLEOTIDE SEQUENCE [LARGE SCALE GENOMIC DNA]</scope>
    <source>
        <strain evidence="2 3">RS10</strain>
    </source>
</reference>
<comment type="caution">
    <text evidence="2">The sequence shown here is derived from an EMBL/GenBank/DDBJ whole genome shotgun (WGS) entry which is preliminary data.</text>
</comment>
<organism evidence="2 3">
    <name type="scientific">Pedobacter miscanthi</name>
    <dbReference type="NCBI Taxonomy" id="2259170"/>
    <lineage>
        <taxon>Bacteria</taxon>
        <taxon>Pseudomonadati</taxon>
        <taxon>Bacteroidota</taxon>
        <taxon>Sphingobacteriia</taxon>
        <taxon>Sphingobacteriales</taxon>
        <taxon>Sphingobacteriaceae</taxon>
        <taxon>Pedobacter</taxon>
    </lineage>
</organism>
<keyword evidence="1" id="KW-0472">Membrane</keyword>
<name>A0A366LAC7_9SPHI</name>
<keyword evidence="1" id="KW-1133">Transmembrane helix</keyword>
<dbReference type="AlphaFoldDB" id="A0A366LAC7"/>
<keyword evidence="1" id="KW-0812">Transmembrane</keyword>
<proteinExistence type="predicted"/>